<comment type="caution">
    <text evidence="1">The sequence shown here is derived from an EMBL/GenBank/DDBJ whole genome shotgun (WGS) entry which is preliminary data.</text>
</comment>
<gene>
    <name evidence="1" type="ORF">HX095_10445</name>
</gene>
<organism evidence="1 2">
    <name type="scientific">Empedobacter falsenii</name>
    <dbReference type="NCBI Taxonomy" id="343874"/>
    <lineage>
        <taxon>Bacteria</taxon>
        <taxon>Pseudomonadati</taxon>
        <taxon>Bacteroidota</taxon>
        <taxon>Flavobacteriia</taxon>
        <taxon>Flavobacteriales</taxon>
        <taxon>Weeksellaceae</taxon>
        <taxon>Empedobacter</taxon>
    </lineage>
</organism>
<dbReference type="Proteomes" id="UP001173578">
    <property type="component" value="Unassembled WGS sequence"/>
</dbReference>
<proteinExistence type="predicted"/>
<evidence type="ECO:0000313" key="1">
    <source>
        <dbReference type="EMBL" id="MDM1551633.1"/>
    </source>
</evidence>
<evidence type="ECO:0008006" key="3">
    <source>
        <dbReference type="Google" id="ProtNLM"/>
    </source>
</evidence>
<name>A0AAW7DI57_9FLAO</name>
<sequence>MTNLWKVTAKRDNGKILVGMSLEIPISGRSGEPRAKEITTAILQKYNIVVSENKCSTTYFKIEKI</sequence>
<evidence type="ECO:0000313" key="2">
    <source>
        <dbReference type="Proteomes" id="UP001173578"/>
    </source>
</evidence>
<reference evidence="1" key="2">
    <citation type="journal article" date="2022" name="Sci. Total Environ.">
        <title>Prevalence, transmission, and molecular epidemiology of tet(X)-positive bacteria among humans, animals, and environmental niches in China: An epidemiological, and genomic-based study.</title>
        <authorList>
            <person name="Dong N."/>
            <person name="Zeng Y."/>
            <person name="Cai C."/>
            <person name="Sun C."/>
            <person name="Lu J."/>
            <person name="Liu C."/>
            <person name="Zhou H."/>
            <person name="Sun Q."/>
            <person name="Shu L."/>
            <person name="Wang H."/>
            <person name="Wang Y."/>
            <person name="Wang S."/>
            <person name="Wu C."/>
            <person name="Chan E.W."/>
            <person name="Chen G."/>
            <person name="Shen Z."/>
            <person name="Chen S."/>
            <person name="Zhang R."/>
        </authorList>
    </citation>
    <scope>NUCLEOTIDE SEQUENCE</scope>
    <source>
        <strain evidence="1">210</strain>
    </source>
</reference>
<dbReference type="RefSeq" id="WP_286486164.1">
    <property type="nucleotide sequence ID" value="NZ_JACALR010000004.1"/>
</dbReference>
<dbReference type="EMBL" id="JACALR010000004">
    <property type="protein sequence ID" value="MDM1551633.1"/>
    <property type="molecule type" value="Genomic_DNA"/>
</dbReference>
<reference evidence="1" key="1">
    <citation type="submission" date="2020-06" db="EMBL/GenBank/DDBJ databases">
        <authorList>
            <person name="Dong N."/>
        </authorList>
    </citation>
    <scope>NUCLEOTIDE SEQUENCE</scope>
    <source>
        <strain evidence="1">210</strain>
    </source>
</reference>
<dbReference type="AlphaFoldDB" id="A0AAW7DI57"/>
<protein>
    <recommendedName>
        <fullName evidence="3">DUF1902 domain-containing protein</fullName>
    </recommendedName>
</protein>
<accession>A0AAW7DI57</accession>